<reference evidence="1" key="1">
    <citation type="submission" date="2019-10" db="EMBL/GenBank/DDBJ databases">
        <authorList>
            <person name="Soares A.E.R."/>
            <person name="Aleixo A."/>
            <person name="Schneider P."/>
            <person name="Miyaki C.Y."/>
            <person name="Schneider M.P."/>
            <person name="Mello C."/>
            <person name="Vasconcelos A.T.R."/>
        </authorList>
    </citation>
    <scope>NUCLEOTIDE SEQUENCE</scope>
    <source>
        <tissue evidence="1">Muscle</tissue>
    </source>
</reference>
<dbReference type="Proteomes" id="UP001145742">
    <property type="component" value="Unassembled WGS sequence"/>
</dbReference>
<keyword evidence="2" id="KW-1185">Reference proteome</keyword>
<evidence type="ECO:0000313" key="1">
    <source>
        <dbReference type="EMBL" id="KAJ7409100.1"/>
    </source>
</evidence>
<protein>
    <submittedName>
        <fullName evidence="1">Rna-directed dna polymerase from mobile element jockey-like</fullName>
    </submittedName>
</protein>
<name>A0ABQ9CTR8_9PASS</name>
<evidence type="ECO:0000313" key="2">
    <source>
        <dbReference type="Proteomes" id="UP001145742"/>
    </source>
</evidence>
<gene>
    <name evidence="1" type="ORF">WISP_116667</name>
</gene>
<dbReference type="PANTHER" id="PTHR33332">
    <property type="entry name" value="REVERSE TRANSCRIPTASE DOMAIN-CONTAINING PROTEIN"/>
    <property type="match status" value="1"/>
</dbReference>
<organism evidence="1 2">
    <name type="scientific">Willisornis vidua</name>
    <name type="common">Xingu scale-backed antbird</name>
    <dbReference type="NCBI Taxonomy" id="1566151"/>
    <lineage>
        <taxon>Eukaryota</taxon>
        <taxon>Metazoa</taxon>
        <taxon>Chordata</taxon>
        <taxon>Craniata</taxon>
        <taxon>Vertebrata</taxon>
        <taxon>Euteleostomi</taxon>
        <taxon>Archelosauria</taxon>
        <taxon>Archosauria</taxon>
        <taxon>Dinosauria</taxon>
        <taxon>Saurischia</taxon>
        <taxon>Theropoda</taxon>
        <taxon>Coelurosauria</taxon>
        <taxon>Aves</taxon>
        <taxon>Neognathae</taxon>
        <taxon>Neoaves</taxon>
        <taxon>Telluraves</taxon>
        <taxon>Australaves</taxon>
        <taxon>Passeriformes</taxon>
        <taxon>Thamnophilidae</taxon>
        <taxon>Willisornis</taxon>
    </lineage>
</organism>
<sequence>MPGQMERWTQRNHLKFNKVKFRVLPLEKNNPMHQHRLGDNLLESSSAEKDLGVLVDNKLSMSHQCVLVAKKANGSLQCTRKSTASMSREVTLPLYSVLARLHLEYLCPILGSSVQQRNEALGVAPVEANKDD</sequence>
<accession>A0ABQ9CTR8</accession>
<comment type="caution">
    <text evidence="1">The sequence shown here is derived from an EMBL/GenBank/DDBJ whole genome shotgun (WGS) entry which is preliminary data.</text>
</comment>
<proteinExistence type="predicted"/>
<dbReference type="EMBL" id="WHWB01034498">
    <property type="protein sequence ID" value="KAJ7409100.1"/>
    <property type="molecule type" value="Genomic_DNA"/>
</dbReference>